<evidence type="ECO:0000313" key="14">
    <source>
        <dbReference type="EMBL" id="PQJ09905.1"/>
    </source>
</evidence>
<dbReference type="SUPFAM" id="SSF52540">
    <property type="entry name" value="P-loop containing nucleoside triphosphate hydrolases"/>
    <property type="match status" value="2"/>
</dbReference>
<keyword evidence="7 10" id="KW-0067">ATP-binding</keyword>
<comment type="caution">
    <text evidence="14">The sequence shown here is derived from an EMBL/GenBank/DDBJ whole genome shotgun (WGS) entry which is preliminary data.</text>
</comment>
<dbReference type="GO" id="GO:0005524">
    <property type="term" value="F:ATP binding"/>
    <property type="evidence" value="ECO:0007669"/>
    <property type="project" value="UniProtKB-UniRule"/>
</dbReference>
<dbReference type="HAMAP" id="MF_00185">
    <property type="entry name" value="IPP_trans"/>
    <property type="match status" value="1"/>
</dbReference>
<evidence type="ECO:0000256" key="11">
    <source>
        <dbReference type="RuleBase" id="RU003783"/>
    </source>
</evidence>
<comment type="caution">
    <text evidence="10">Lacks conserved residue(s) required for the propagation of feature annotation.</text>
</comment>
<evidence type="ECO:0000256" key="1">
    <source>
        <dbReference type="ARBA" id="ARBA00001946"/>
    </source>
</evidence>
<feature type="region of interest" description="Interaction with substrate tRNA" evidence="10">
    <location>
        <begin position="30"/>
        <end position="33"/>
    </location>
</feature>
<evidence type="ECO:0000256" key="9">
    <source>
        <dbReference type="ARBA" id="ARBA00049563"/>
    </source>
</evidence>
<evidence type="ECO:0000256" key="6">
    <source>
        <dbReference type="ARBA" id="ARBA00022741"/>
    </source>
</evidence>
<evidence type="ECO:0000313" key="15">
    <source>
        <dbReference type="Proteomes" id="UP000239872"/>
    </source>
</evidence>
<dbReference type="Pfam" id="PF01715">
    <property type="entry name" value="IPPT"/>
    <property type="match status" value="1"/>
</dbReference>
<dbReference type="Gene3D" id="3.40.50.300">
    <property type="entry name" value="P-loop containing nucleotide triphosphate hydrolases"/>
    <property type="match status" value="1"/>
</dbReference>
<sequence length="295" mass="33281">MVIQGPTAVGKTAIAVDVAKRLGTSIVSADSRQCYKEMSIGTAKPTIEEQQGIKHYFVDDFSAIDALTVADYEQLALGYLSSIFEACDTAVVCGGTGLYIKALCEGIDPMPAVDEAITKEVNDRYAKEGITWLQDALSKEDPVYYEQMEIANPARLIRALVFIRSTGASIAAYRTNTKKQRPFKIIKVGLELPRQQLYDRINQRVDIMMENGLEVEAQSLYTSRHLKNLQTVGYVELFDYFDGKSTLAYAVDKIKQNSRNYAKRQLTWFKRDPEITWLMADDKYVVDKILELIEL</sequence>
<evidence type="ECO:0000256" key="5">
    <source>
        <dbReference type="ARBA" id="ARBA00022694"/>
    </source>
</evidence>
<dbReference type="GO" id="GO:0052381">
    <property type="term" value="F:tRNA dimethylallyltransferase activity"/>
    <property type="evidence" value="ECO:0007669"/>
    <property type="project" value="UniProtKB-UniRule"/>
</dbReference>
<dbReference type="InterPro" id="IPR018022">
    <property type="entry name" value="IPT"/>
</dbReference>
<dbReference type="GO" id="GO:0006400">
    <property type="term" value="P:tRNA modification"/>
    <property type="evidence" value="ECO:0007669"/>
    <property type="project" value="TreeGrafter"/>
</dbReference>
<dbReference type="InterPro" id="IPR039657">
    <property type="entry name" value="Dimethylallyltransferase"/>
</dbReference>
<keyword evidence="4 10" id="KW-0808">Transferase</keyword>
<evidence type="ECO:0000256" key="2">
    <source>
        <dbReference type="ARBA" id="ARBA00003213"/>
    </source>
</evidence>
<evidence type="ECO:0000256" key="12">
    <source>
        <dbReference type="RuleBase" id="RU003784"/>
    </source>
</evidence>
<keyword evidence="8 10" id="KW-0460">Magnesium</keyword>
<keyword evidence="15" id="KW-1185">Reference proteome</keyword>
<evidence type="ECO:0000256" key="7">
    <source>
        <dbReference type="ARBA" id="ARBA00022840"/>
    </source>
</evidence>
<feature type="binding site" evidence="10">
    <location>
        <begin position="5"/>
        <end position="12"/>
    </location>
    <ligand>
        <name>ATP</name>
        <dbReference type="ChEBI" id="CHEBI:30616"/>
    </ligand>
</feature>
<dbReference type="EC" id="2.5.1.75" evidence="10"/>
<dbReference type="Proteomes" id="UP000239872">
    <property type="component" value="Unassembled WGS sequence"/>
</dbReference>
<dbReference type="Gene3D" id="1.10.20.140">
    <property type="match status" value="1"/>
</dbReference>
<dbReference type="PANTHER" id="PTHR11088:SF60">
    <property type="entry name" value="TRNA DIMETHYLALLYLTRANSFERASE"/>
    <property type="match status" value="1"/>
</dbReference>
<proteinExistence type="inferred from homology"/>
<comment type="catalytic activity">
    <reaction evidence="9 10 11">
        <text>adenosine(37) in tRNA + dimethylallyl diphosphate = N(6)-dimethylallyladenosine(37) in tRNA + diphosphate</text>
        <dbReference type="Rhea" id="RHEA:26482"/>
        <dbReference type="Rhea" id="RHEA-COMP:10162"/>
        <dbReference type="Rhea" id="RHEA-COMP:10375"/>
        <dbReference type="ChEBI" id="CHEBI:33019"/>
        <dbReference type="ChEBI" id="CHEBI:57623"/>
        <dbReference type="ChEBI" id="CHEBI:74411"/>
        <dbReference type="ChEBI" id="CHEBI:74415"/>
        <dbReference type="EC" id="2.5.1.75"/>
    </reaction>
</comment>
<dbReference type="NCBIfam" id="TIGR00174">
    <property type="entry name" value="miaA"/>
    <property type="match status" value="1"/>
</dbReference>
<dbReference type="OrthoDB" id="9776390at2"/>
<comment type="similarity">
    <text evidence="3 10 13">Belongs to the IPP transferase family.</text>
</comment>
<name>A0A2S7STI0_9BACT</name>
<comment type="cofactor">
    <cofactor evidence="1 10">
        <name>Mg(2+)</name>
        <dbReference type="ChEBI" id="CHEBI:18420"/>
    </cofactor>
</comment>
<dbReference type="InterPro" id="IPR027417">
    <property type="entry name" value="P-loop_NTPase"/>
</dbReference>
<organism evidence="14 15">
    <name type="scientific">Flavipsychrobacter stenotrophus</name>
    <dbReference type="NCBI Taxonomy" id="2077091"/>
    <lineage>
        <taxon>Bacteria</taxon>
        <taxon>Pseudomonadati</taxon>
        <taxon>Bacteroidota</taxon>
        <taxon>Chitinophagia</taxon>
        <taxon>Chitinophagales</taxon>
        <taxon>Chitinophagaceae</taxon>
        <taxon>Flavipsychrobacter</taxon>
    </lineage>
</organism>
<dbReference type="EMBL" id="PPSL01000005">
    <property type="protein sequence ID" value="PQJ09905.1"/>
    <property type="molecule type" value="Genomic_DNA"/>
</dbReference>
<keyword evidence="5 10" id="KW-0819">tRNA processing</keyword>
<evidence type="ECO:0000256" key="10">
    <source>
        <dbReference type="HAMAP-Rule" id="MF_00185"/>
    </source>
</evidence>
<evidence type="ECO:0000256" key="13">
    <source>
        <dbReference type="RuleBase" id="RU003785"/>
    </source>
</evidence>
<feature type="binding site" evidence="10">
    <location>
        <begin position="7"/>
        <end position="12"/>
    </location>
    <ligand>
        <name>substrate</name>
    </ligand>
</feature>
<comment type="function">
    <text evidence="2 10 12">Catalyzes the transfer of a dimethylallyl group onto the adenine at position 37 in tRNAs that read codons beginning with uridine, leading to the formation of N6-(dimethylallyl)adenosine (i(6)A).</text>
</comment>
<reference evidence="14 15" key="1">
    <citation type="submission" date="2018-01" db="EMBL/GenBank/DDBJ databases">
        <title>A novel member of the phylum Bacteroidetes isolated from glacier ice.</title>
        <authorList>
            <person name="Liu Q."/>
            <person name="Xin Y.-H."/>
        </authorList>
    </citation>
    <scope>NUCLEOTIDE SEQUENCE [LARGE SCALE GENOMIC DNA]</scope>
    <source>
        <strain evidence="14 15">RB1R16</strain>
    </source>
</reference>
<comment type="subunit">
    <text evidence="10">Monomer.</text>
</comment>
<keyword evidence="6 10" id="KW-0547">Nucleotide-binding</keyword>
<protein>
    <recommendedName>
        <fullName evidence="10">tRNA dimethylallyltransferase</fullName>
        <ecNumber evidence="10">2.5.1.75</ecNumber>
    </recommendedName>
    <alternativeName>
        <fullName evidence="10">Dimethylallyl diphosphate:tRNA dimethylallyltransferase</fullName>
        <shortName evidence="10">DMAPP:tRNA dimethylallyltransferase</shortName>
        <shortName evidence="10">DMATase</shortName>
    </alternativeName>
    <alternativeName>
        <fullName evidence="10">Isopentenyl-diphosphate:tRNA isopentenyltransferase</fullName>
        <shortName evidence="10">IPP transferase</shortName>
        <shortName evidence="10">IPPT</shortName>
        <shortName evidence="10">IPTase</shortName>
    </alternativeName>
</protein>
<accession>A0A2S7STI0</accession>
<gene>
    <name evidence="10" type="primary">miaA</name>
    <name evidence="14" type="ORF">CJD36_017865</name>
</gene>
<evidence type="ECO:0000256" key="3">
    <source>
        <dbReference type="ARBA" id="ARBA00005842"/>
    </source>
</evidence>
<evidence type="ECO:0000256" key="8">
    <source>
        <dbReference type="ARBA" id="ARBA00022842"/>
    </source>
</evidence>
<evidence type="ECO:0000256" key="4">
    <source>
        <dbReference type="ARBA" id="ARBA00022679"/>
    </source>
</evidence>
<dbReference type="PANTHER" id="PTHR11088">
    <property type="entry name" value="TRNA DIMETHYLALLYLTRANSFERASE"/>
    <property type="match status" value="1"/>
</dbReference>
<feature type="site" description="Interaction with substrate tRNA" evidence="10">
    <location>
        <position position="96"/>
    </location>
</feature>
<dbReference type="AlphaFoldDB" id="A0A2S7STI0"/>